<gene>
    <name evidence="2" type="ORF">C8Q71DRAFT_863333</name>
</gene>
<sequence length="302" mass="33583">MLPPCLPLELWDRAIDHLWNDCAALEARRLTCHAWFSSAHVHVFRNAEVHLHCEQDCDTLANLTAPHTAHPLRLLSIVNLGRTASFHAEPDRRCNAGTLARRQGGETDDIYGYPWMALSKPTLAAMEAITWEHDERPQRITALRWAAGTASWSLASLHFFAETYGVQSHPALKFFPSCSKGESIGYDRARREGAPDDFLSQKCGTYRAVGGDPTELQNAGCLPEFDTLRRRKMKRVEQRGTMDGLLAMGRSYHHQPPAAIHPSSHYHGTLNGRGPGPDRSPPLGYPPCQPLLPSDTSVLARP</sequence>
<dbReference type="RefSeq" id="XP_047772880.1">
    <property type="nucleotide sequence ID" value="XM_047928150.1"/>
</dbReference>
<proteinExistence type="predicted"/>
<organism evidence="2 3">
    <name type="scientific">Rhodofomes roseus</name>
    <dbReference type="NCBI Taxonomy" id="34475"/>
    <lineage>
        <taxon>Eukaryota</taxon>
        <taxon>Fungi</taxon>
        <taxon>Dikarya</taxon>
        <taxon>Basidiomycota</taxon>
        <taxon>Agaricomycotina</taxon>
        <taxon>Agaricomycetes</taxon>
        <taxon>Polyporales</taxon>
        <taxon>Rhodofomes</taxon>
    </lineage>
</organism>
<dbReference type="EMBL" id="JADCUA010000039">
    <property type="protein sequence ID" value="KAH9829406.1"/>
    <property type="molecule type" value="Genomic_DNA"/>
</dbReference>
<comment type="caution">
    <text evidence="2">The sequence shown here is derived from an EMBL/GenBank/DDBJ whole genome shotgun (WGS) entry which is preliminary data.</text>
</comment>
<keyword evidence="3" id="KW-1185">Reference proteome</keyword>
<protein>
    <submittedName>
        <fullName evidence="2">Uncharacterized protein</fullName>
    </submittedName>
</protein>
<evidence type="ECO:0000313" key="2">
    <source>
        <dbReference type="EMBL" id="KAH9829406.1"/>
    </source>
</evidence>
<accession>A0ABQ8JZB5</accession>
<dbReference type="GeneID" id="72008882"/>
<evidence type="ECO:0000313" key="3">
    <source>
        <dbReference type="Proteomes" id="UP000814176"/>
    </source>
</evidence>
<dbReference type="Proteomes" id="UP000814176">
    <property type="component" value="Unassembled WGS sequence"/>
</dbReference>
<reference evidence="2 3" key="1">
    <citation type="journal article" date="2021" name="Environ. Microbiol.">
        <title>Gene family expansions and transcriptome signatures uncover fungal adaptations to wood decay.</title>
        <authorList>
            <person name="Hage H."/>
            <person name="Miyauchi S."/>
            <person name="Viragh M."/>
            <person name="Drula E."/>
            <person name="Min B."/>
            <person name="Chaduli D."/>
            <person name="Navarro D."/>
            <person name="Favel A."/>
            <person name="Norest M."/>
            <person name="Lesage-Meessen L."/>
            <person name="Balint B."/>
            <person name="Merenyi Z."/>
            <person name="de Eugenio L."/>
            <person name="Morin E."/>
            <person name="Martinez A.T."/>
            <person name="Baldrian P."/>
            <person name="Stursova M."/>
            <person name="Martinez M.J."/>
            <person name="Novotny C."/>
            <person name="Magnuson J.K."/>
            <person name="Spatafora J.W."/>
            <person name="Maurice S."/>
            <person name="Pangilinan J."/>
            <person name="Andreopoulos W."/>
            <person name="LaButti K."/>
            <person name="Hundley H."/>
            <person name="Na H."/>
            <person name="Kuo A."/>
            <person name="Barry K."/>
            <person name="Lipzen A."/>
            <person name="Henrissat B."/>
            <person name="Riley R."/>
            <person name="Ahrendt S."/>
            <person name="Nagy L.G."/>
            <person name="Grigoriev I.V."/>
            <person name="Martin F."/>
            <person name="Rosso M.N."/>
        </authorList>
    </citation>
    <scope>NUCLEOTIDE SEQUENCE [LARGE SCALE GENOMIC DNA]</scope>
    <source>
        <strain evidence="2 3">CIRM-BRFM 1785</strain>
    </source>
</reference>
<evidence type="ECO:0000256" key="1">
    <source>
        <dbReference type="SAM" id="MobiDB-lite"/>
    </source>
</evidence>
<feature type="region of interest" description="Disordered" evidence="1">
    <location>
        <begin position="254"/>
        <end position="302"/>
    </location>
</feature>
<name>A0ABQ8JZB5_9APHY</name>
<feature type="compositionally biased region" description="Pro residues" evidence="1">
    <location>
        <begin position="278"/>
        <end position="290"/>
    </location>
</feature>